<organism evidence="3 5">
    <name type="scientific">Pseudodesulfovibrio indicus</name>
    <dbReference type="NCBI Taxonomy" id="1716143"/>
    <lineage>
        <taxon>Bacteria</taxon>
        <taxon>Pseudomonadati</taxon>
        <taxon>Thermodesulfobacteriota</taxon>
        <taxon>Desulfovibrionia</taxon>
        <taxon>Desulfovibrionales</taxon>
        <taxon>Desulfovibrionaceae</taxon>
    </lineage>
</organism>
<evidence type="ECO:0000313" key="3">
    <source>
        <dbReference type="EMBL" id="TDT92289.1"/>
    </source>
</evidence>
<evidence type="ECO:0000256" key="1">
    <source>
        <dbReference type="SAM" id="Phobius"/>
    </source>
</evidence>
<dbReference type="Proteomes" id="UP000295506">
    <property type="component" value="Unassembled WGS sequence"/>
</dbReference>
<keyword evidence="1" id="KW-0812">Transmembrane</keyword>
<keyword evidence="1" id="KW-0472">Membrane</keyword>
<reference evidence="2 4" key="1">
    <citation type="journal article" date="2016" name="Front. Microbiol.">
        <title>Genome Sequence of the Piezophilic, Mesophilic Sulfate-Reducing Bacterium Desulfovibrio indicus J2T.</title>
        <authorList>
            <person name="Cao J."/>
            <person name="Maignien L."/>
            <person name="Shao Z."/>
            <person name="Alain K."/>
            <person name="Jebbar M."/>
        </authorList>
    </citation>
    <scope>NUCLEOTIDE SEQUENCE [LARGE SCALE GENOMIC DNA]</scope>
    <source>
        <strain evidence="2 4">J2</strain>
    </source>
</reference>
<dbReference type="Proteomes" id="UP000055611">
    <property type="component" value="Chromosome"/>
</dbReference>
<proteinExistence type="predicted"/>
<keyword evidence="1" id="KW-1133">Transmembrane helix</keyword>
<evidence type="ECO:0000313" key="2">
    <source>
        <dbReference type="EMBL" id="AMK11256.1"/>
    </source>
</evidence>
<keyword evidence="4" id="KW-1185">Reference proteome</keyword>
<feature type="transmembrane region" description="Helical" evidence="1">
    <location>
        <begin position="162"/>
        <end position="188"/>
    </location>
</feature>
<dbReference type="KEGG" id="dej:AWY79_09075"/>
<evidence type="ECO:0000313" key="5">
    <source>
        <dbReference type="Proteomes" id="UP000295506"/>
    </source>
</evidence>
<protein>
    <recommendedName>
        <fullName evidence="6">DUF2269 domain-containing protein</fullName>
    </recommendedName>
</protein>
<dbReference type="AlphaFoldDB" id="A0A126QNA2"/>
<gene>
    <name evidence="2" type="ORF">AWY79_09075</name>
    <name evidence="3" type="ORF">EDC59_101695</name>
</gene>
<evidence type="ECO:0008006" key="6">
    <source>
        <dbReference type="Google" id="ProtNLM"/>
    </source>
</evidence>
<dbReference type="EMBL" id="SOBK01000001">
    <property type="protein sequence ID" value="TDT92289.1"/>
    <property type="molecule type" value="Genomic_DNA"/>
</dbReference>
<evidence type="ECO:0000313" key="4">
    <source>
        <dbReference type="Proteomes" id="UP000055611"/>
    </source>
</evidence>
<feature type="transmembrane region" description="Helical" evidence="1">
    <location>
        <begin position="84"/>
        <end position="110"/>
    </location>
</feature>
<reference evidence="3 5" key="2">
    <citation type="submission" date="2019-03" db="EMBL/GenBank/DDBJ databases">
        <title>Genomic Encyclopedia of Type Strains, Phase IV (KMG-IV): sequencing the most valuable type-strain genomes for metagenomic binning, comparative biology and taxonomic classification.</title>
        <authorList>
            <person name="Goeker M."/>
        </authorList>
    </citation>
    <scope>NUCLEOTIDE SEQUENCE [LARGE SCALE GENOMIC DNA]</scope>
    <source>
        <strain evidence="3 5">DSM 101483</strain>
    </source>
</reference>
<dbReference type="RefSeq" id="WP_078063726.1">
    <property type="nucleotide sequence ID" value="NZ_CP014206.1"/>
</dbReference>
<sequence>MMNNALLKMSPGYFIKRRMQNLMLTMYTFQKWRKDHVKARHQRIIKIIHLFSACLWGGATASMTLIQCLFQPENTAELHASSALAMYIELYLVVPSAFGCLLSGFAYAALTNFGFFKFKWILFKWIVNIGYLVFGFIWYMPWLENLVSYSETVSAKGIAETLIVYLMRISMDVFQILVVFIIVCVSVLKPWGRTTR</sequence>
<dbReference type="OrthoDB" id="156858at2"/>
<feature type="transmembrane region" description="Helical" evidence="1">
    <location>
        <begin position="122"/>
        <end position="142"/>
    </location>
</feature>
<name>A0A126QNA2_9BACT</name>
<accession>A0A126QNA2</accession>
<dbReference type="EMBL" id="CP014206">
    <property type="protein sequence ID" value="AMK11256.1"/>
    <property type="molecule type" value="Genomic_DNA"/>
</dbReference>